<dbReference type="GO" id="GO:0016779">
    <property type="term" value="F:nucleotidyltransferase activity"/>
    <property type="evidence" value="ECO:0007669"/>
    <property type="project" value="UniProtKB-KW"/>
</dbReference>
<dbReference type="GO" id="GO:0106274">
    <property type="term" value="F:NAD+-protein-arginine ADP-ribosyltransferase activity"/>
    <property type="evidence" value="ECO:0007669"/>
    <property type="project" value="UniProtKB-EC"/>
</dbReference>
<dbReference type="InterPro" id="IPR000768">
    <property type="entry name" value="ART"/>
</dbReference>
<evidence type="ECO:0000259" key="12">
    <source>
        <dbReference type="PROSITE" id="PS50918"/>
    </source>
</evidence>
<protein>
    <recommendedName>
        <fullName evidence="10">NAD(P)(+)--arginine ADP-ribosyltransferase</fullName>
        <ecNumber evidence="10">2.4.2.31</ecNumber>
    </recommendedName>
    <alternativeName>
        <fullName evidence="10">Mono(ADP-ribosyl)transferase</fullName>
    </alternativeName>
</protein>
<comment type="subcellular location">
    <subcellularLocation>
        <location evidence="1">Secreted</location>
    </subcellularLocation>
</comment>
<dbReference type="PANTHER" id="PTHR10339">
    <property type="entry name" value="ADP-RIBOSYLTRANSFERASE"/>
    <property type="match status" value="1"/>
</dbReference>
<keyword evidence="7" id="KW-0548">Nucleotidyltransferase</keyword>
<dbReference type="Pfam" id="PF01129">
    <property type="entry name" value="ART"/>
    <property type="match status" value="1"/>
</dbReference>
<evidence type="ECO:0000256" key="4">
    <source>
        <dbReference type="ARBA" id="ARBA00022656"/>
    </source>
</evidence>
<keyword evidence="4" id="KW-0800">Toxin</keyword>
<comment type="caution">
    <text evidence="14">The sequence shown here is derived from an EMBL/GenBank/DDBJ whole genome shotgun (WGS) entry which is preliminary data.</text>
</comment>
<dbReference type="Proteomes" id="UP000663834">
    <property type="component" value="Unassembled WGS sequence"/>
</dbReference>
<organism evidence="14 15">
    <name type="scientific">Rotaria magnacalcarata</name>
    <dbReference type="NCBI Taxonomy" id="392030"/>
    <lineage>
        <taxon>Eukaryota</taxon>
        <taxon>Metazoa</taxon>
        <taxon>Spiralia</taxon>
        <taxon>Gnathifera</taxon>
        <taxon>Rotifera</taxon>
        <taxon>Eurotatoria</taxon>
        <taxon>Bdelloidea</taxon>
        <taxon>Philodinida</taxon>
        <taxon>Philodinidae</taxon>
        <taxon>Rotaria</taxon>
    </lineage>
</organism>
<evidence type="ECO:0000256" key="1">
    <source>
        <dbReference type="ARBA" id="ARBA00004613"/>
    </source>
</evidence>
<evidence type="ECO:0000256" key="10">
    <source>
        <dbReference type="RuleBase" id="RU361228"/>
    </source>
</evidence>
<dbReference type="Gene3D" id="3.90.176.10">
    <property type="entry name" value="Toxin ADP-ribosyltransferase, Chain A, domain 1"/>
    <property type="match status" value="1"/>
</dbReference>
<evidence type="ECO:0000313" key="15">
    <source>
        <dbReference type="Proteomes" id="UP000663834"/>
    </source>
</evidence>
<dbReference type="GO" id="GO:0090729">
    <property type="term" value="F:toxin activity"/>
    <property type="evidence" value="ECO:0007669"/>
    <property type="project" value="UniProtKB-KW"/>
</dbReference>
<keyword evidence="8" id="KW-0843">Virulence</keyword>
<proteinExistence type="inferred from homology"/>
<dbReference type="OrthoDB" id="423533at2759"/>
<dbReference type="PANTHER" id="PTHR10339:SF25">
    <property type="entry name" value="SECRETED EXOENZYME S"/>
    <property type="match status" value="1"/>
</dbReference>
<comment type="similarity">
    <text evidence="2 10">Belongs to the Arg-specific ADP-ribosyltransferase family.</text>
</comment>
<accession>A0A816ES99</accession>
<dbReference type="SUPFAM" id="SSF56399">
    <property type="entry name" value="ADP-ribosylation"/>
    <property type="match status" value="1"/>
</dbReference>
<dbReference type="SUPFAM" id="SSF117839">
    <property type="entry name" value="WWE domain"/>
    <property type="match status" value="1"/>
</dbReference>
<dbReference type="PROSITE" id="PS51996">
    <property type="entry name" value="TR_MART"/>
    <property type="match status" value="1"/>
</dbReference>
<dbReference type="Pfam" id="PF02825">
    <property type="entry name" value="WWE"/>
    <property type="match status" value="1"/>
</dbReference>
<dbReference type="EMBL" id="CAJNOV010017171">
    <property type="protein sequence ID" value="CAF1600886.1"/>
    <property type="molecule type" value="Genomic_DNA"/>
</dbReference>
<evidence type="ECO:0000256" key="2">
    <source>
        <dbReference type="ARBA" id="ARBA00009558"/>
    </source>
</evidence>
<reference evidence="14" key="1">
    <citation type="submission" date="2021-02" db="EMBL/GenBank/DDBJ databases">
        <authorList>
            <person name="Nowell W R."/>
        </authorList>
    </citation>
    <scope>NUCLEOTIDE SEQUENCE</scope>
</reference>
<dbReference type="AlphaFoldDB" id="A0A816ES99"/>
<keyword evidence="6 10" id="KW-0808">Transferase</keyword>
<feature type="compositionally biased region" description="Polar residues" evidence="11">
    <location>
        <begin position="1"/>
        <end position="12"/>
    </location>
</feature>
<dbReference type="EC" id="2.4.2.31" evidence="10"/>
<dbReference type="InterPro" id="IPR004170">
    <property type="entry name" value="WWE_dom"/>
</dbReference>
<dbReference type="PROSITE" id="PS50918">
    <property type="entry name" value="WWE"/>
    <property type="match status" value="1"/>
</dbReference>
<evidence type="ECO:0000313" key="14">
    <source>
        <dbReference type="EMBL" id="CAF1651893.1"/>
    </source>
</evidence>
<dbReference type="EMBL" id="CAJNOW010016708">
    <property type="protein sequence ID" value="CAF1651893.1"/>
    <property type="molecule type" value="Genomic_DNA"/>
</dbReference>
<name>A0A816ES99_9BILA</name>
<evidence type="ECO:0000313" key="13">
    <source>
        <dbReference type="EMBL" id="CAF1600886.1"/>
    </source>
</evidence>
<feature type="domain" description="WWE" evidence="12">
    <location>
        <begin position="24"/>
        <end position="101"/>
    </location>
</feature>
<keyword evidence="5 10" id="KW-0328">Glycosyltransferase</keyword>
<dbReference type="GO" id="GO:0003950">
    <property type="term" value="F:NAD+ poly-ADP-ribosyltransferase activity"/>
    <property type="evidence" value="ECO:0007669"/>
    <property type="project" value="TreeGrafter"/>
</dbReference>
<evidence type="ECO:0000256" key="7">
    <source>
        <dbReference type="ARBA" id="ARBA00022695"/>
    </source>
</evidence>
<evidence type="ECO:0000256" key="9">
    <source>
        <dbReference type="ARBA" id="ARBA00047597"/>
    </source>
</evidence>
<feature type="region of interest" description="Disordered" evidence="11">
    <location>
        <begin position="1"/>
        <end position="28"/>
    </location>
</feature>
<dbReference type="GO" id="GO:0005576">
    <property type="term" value="C:extracellular region"/>
    <property type="evidence" value="ECO:0007669"/>
    <property type="project" value="UniProtKB-SubCell"/>
</dbReference>
<evidence type="ECO:0000256" key="8">
    <source>
        <dbReference type="ARBA" id="ARBA00023026"/>
    </source>
</evidence>
<evidence type="ECO:0000256" key="3">
    <source>
        <dbReference type="ARBA" id="ARBA00022525"/>
    </source>
</evidence>
<sequence length="349" mass="40259">MQRKSSTQNSTRIVADDQRSSTATVPKSNISTHERATWFYKASDSSWLPFGDIEKEILEKAFLNHEKQVELDRCFVDLEKNIRIDKHDSSSRLQIKRSVVQSSDYTALRPERFYVSQKLTKSFSNQTTNDGRFINEWKRQNRGRPMNELLERAADGIAKEGTRLSEPIEAEWIADELRSLKNKPNEEIEMNVVSIYTRESFLYRLVNVTLRENDLSKLENLGPFCWLLFHCDCSSTFRTLGYADTLYRGADLDNTTIESYKQAIGLVKTWDAFSSTSKNRIKAESFGNTLFIINLAKSTSYRFSGMDISSLSAYPNEEEVLIRASRNFRVENVEQDNSTGKYLIYLSLC</sequence>
<comment type="catalytic activity">
    <reaction evidence="9 10">
        <text>L-arginyl-[protein] + NAD(+) = N(omega)-(ADP-D-ribosyl)-L-arginyl-[protein] + nicotinamide + H(+)</text>
        <dbReference type="Rhea" id="RHEA:19149"/>
        <dbReference type="Rhea" id="RHEA-COMP:10532"/>
        <dbReference type="Rhea" id="RHEA-COMP:15087"/>
        <dbReference type="ChEBI" id="CHEBI:15378"/>
        <dbReference type="ChEBI" id="CHEBI:17154"/>
        <dbReference type="ChEBI" id="CHEBI:29965"/>
        <dbReference type="ChEBI" id="CHEBI:57540"/>
        <dbReference type="ChEBI" id="CHEBI:142554"/>
        <dbReference type="EC" id="2.4.2.31"/>
    </reaction>
</comment>
<dbReference type="Gene3D" id="3.30.720.50">
    <property type="match status" value="1"/>
</dbReference>
<keyword evidence="10" id="KW-0520">NAD</keyword>
<dbReference type="InterPro" id="IPR050999">
    <property type="entry name" value="ADP-ribosyltransferase_ARG"/>
</dbReference>
<dbReference type="Proteomes" id="UP000663855">
    <property type="component" value="Unassembled WGS sequence"/>
</dbReference>
<evidence type="ECO:0000256" key="6">
    <source>
        <dbReference type="ARBA" id="ARBA00022679"/>
    </source>
</evidence>
<gene>
    <name evidence="13" type="ORF">CJN711_LOCUS35175</name>
    <name evidence="14" type="ORF">KQP761_LOCUS30149</name>
</gene>
<keyword evidence="3" id="KW-0964">Secreted</keyword>
<evidence type="ECO:0000256" key="11">
    <source>
        <dbReference type="SAM" id="MobiDB-lite"/>
    </source>
</evidence>
<dbReference type="InterPro" id="IPR037197">
    <property type="entry name" value="WWE_dom_sf"/>
</dbReference>
<keyword evidence="10" id="KW-0521">NADP</keyword>
<evidence type="ECO:0000256" key="5">
    <source>
        <dbReference type="ARBA" id="ARBA00022676"/>
    </source>
</evidence>